<evidence type="ECO:0000313" key="2">
    <source>
        <dbReference type="EMBL" id="NNH73067.1"/>
    </source>
</evidence>
<proteinExistence type="predicted"/>
<dbReference type="EMBL" id="JABELX010000009">
    <property type="protein sequence ID" value="NNH73067.1"/>
    <property type="molecule type" value="Genomic_DNA"/>
</dbReference>
<dbReference type="Pfam" id="PF04149">
    <property type="entry name" value="DUF397"/>
    <property type="match status" value="1"/>
</dbReference>
<evidence type="ECO:0000313" key="3">
    <source>
        <dbReference type="Proteomes" id="UP000586827"/>
    </source>
</evidence>
<sequence>MRITKPSRNRELRFGVWRKSSFSGCNGECVETASISDGTIAVRNSNNPGAGTLVFTRAEISAWIAGCKAGEFDDLI</sequence>
<organism evidence="2 3">
    <name type="scientific">Nocardia uniformis</name>
    <dbReference type="NCBI Taxonomy" id="53432"/>
    <lineage>
        <taxon>Bacteria</taxon>
        <taxon>Bacillati</taxon>
        <taxon>Actinomycetota</taxon>
        <taxon>Actinomycetes</taxon>
        <taxon>Mycobacteriales</taxon>
        <taxon>Nocardiaceae</taxon>
        <taxon>Nocardia</taxon>
    </lineage>
</organism>
<accession>A0A849CAT9</accession>
<dbReference type="Proteomes" id="UP000586827">
    <property type="component" value="Unassembled WGS sequence"/>
</dbReference>
<dbReference type="RefSeq" id="WP_067523426.1">
    <property type="nucleotide sequence ID" value="NZ_JABELX010000009.1"/>
</dbReference>
<comment type="caution">
    <text evidence="2">The sequence shown here is derived from an EMBL/GenBank/DDBJ whole genome shotgun (WGS) entry which is preliminary data.</text>
</comment>
<dbReference type="InterPro" id="IPR007278">
    <property type="entry name" value="DUF397"/>
</dbReference>
<reference evidence="2 3" key="1">
    <citation type="submission" date="2020-05" db="EMBL/GenBank/DDBJ databases">
        <title>MicrobeNet Type strains.</title>
        <authorList>
            <person name="Nicholson A.C."/>
        </authorList>
    </citation>
    <scope>NUCLEOTIDE SEQUENCE [LARGE SCALE GENOMIC DNA]</scope>
    <source>
        <strain evidence="2 3">JCM 3224</strain>
    </source>
</reference>
<keyword evidence="3" id="KW-1185">Reference proteome</keyword>
<feature type="domain" description="DUF397" evidence="1">
    <location>
        <begin position="16"/>
        <end position="68"/>
    </location>
</feature>
<protein>
    <submittedName>
        <fullName evidence="2">DUF397 domain-containing protein</fullName>
    </submittedName>
</protein>
<dbReference type="AlphaFoldDB" id="A0A849CAT9"/>
<gene>
    <name evidence="2" type="ORF">HLB23_24935</name>
</gene>
<name>A0A849CAT9_9NOCA</name>
<evidence type="ECO:0000259" key="1">
    <source>
        <dbReference type="Pfam" id="PF04149"/>
    </source>
</evidence>